<keyword evidence="2" id="KW-1185">Reference proteome</keyword>
<evidence type="ECO:0000313" key="2">
    <source>
        <dbReference type="Proteomes" id="UP000436181"/>
    </source>
</evidence>
<sequence length="307" mass="33545">MVLIVVSRIMETLGRKCFREGSGALTLSKLTVGKWRIAYDLFSDAGLHPQHPHSLDRPRVVQLHGLTSSMQRDQVLGLNFLSSLGEFEGLRFDAPGHGQTRLVDGAEAVEDDFVWGALAETLHGVLGQVWPECIEKNAGSSAPLVGIGQSMGCATLLTAQVRYPGLFDKLVLGIPPTIWSTRSERAHGYELSAAYVEEHGLEAYSEYTRQEALPPAVRPDRPHTAPDVLESILPIVYRGAARANLPAQEDIAGIECPVLILGWVGDAGHPVESAETLAEVLPHAQMHIARTPEDVDAWPQLMRDFIR</sequence>
<organism evidence="1 2">
    <name type="scientific">Corynebacterium zhongnanshanii</name>
    <dbReference type="NCBI Taxonomy" id="2768834"/>
    <lineage>
        <taxon>Bacteria</taxon>
        <taxon>Bacillati</taxon>
        <taxon>Actinomycetota</taxon>
        <taxon>Actinomycetes</taxon>
        <taxon>Mycobacteriales</taxon>
        <taxon>Corynebacteriaceae</taxon>
        <taxon>Corynebacterium</taxon>
    </lineage>
</organism>
<keyword evidence="1" id="KW-0378">Hydrolase</keyword>
<evidence type="ECO:0000313" key="1">
    <source>
        <dbReference type="EMBL" id="KAB3519232.1"/>
    </source>
</evidence>
<name>A0ABQ6VCB5_9CORY</name>
<dbReference type="InterPro" id="IPR029058">
    <property type="entry name" value="AB_hydrolase_fold"/>
</dbReference>
<protein>
    <submittedName>
        <fullName evidence="1">Alpha/beta hydrolase</fullName>
    </submittedName>
</protein>
<dbReference type="Gene3D" id="3.40.50.1820">
    <property type="entry name" value="alpha/beta hydrolase"/>
    <property type="match status" value="1"/>
</dbReference>
<dbReference type="EMBL" id="WBZJ01000004">
    <property type="protein sequence ID" value="KAB3519232.1"/>
    <property type="molecule type" value="Genomic_DNA"/>
</dbReference>
<dbReference type="GO" id="GO:0016787">
    <property type="term" value="F:hydrolase activity"/>
    <property type="evidence" value="ECO:0007669"/>
    <property type="project" value="UniProtKB-KW"/>
</dbReference>
<gene>
    <name evidence="1" type="ORF">F8377_09595</name>
</gene>
<proteinExistence type="predicted"/>
<reference evidence="1 2" key="1">
    <citation type="submission" date="2019-10" db="EMBL/GenBank/DDBJ databases">
        <title>Corynebacterium sp novel species isolated from the respiratory tract of Marmot.</title>
        <authorList>
            <person name="Zhang G."/>
        </authorList>
    </citation>
    <scope>NUCLEOTIDE SEQUENCE [LARGE SCALE GENOMIC DNA]</scope>
    <source>
        <strain evidence="1 2">336</strain>
    </source>
</reference>
<accession>A0ABQ6VCB5</accession>
<dbReference type="Proteomes" id="UP000436181">
    <property type="component" value="Unassembled WGS sequence"/>
</dbReference>
<comment type="caution">
    <text evidence="1">The sequence shown here is derived from an EMBL/GenBank/DDBJ whole genome shotgun (WGS) entry which is preliminary data.</text>
</comment>
<dbReference type="SUPFAM" id="SSF53474">
    <property type="entry name" value="alpha/beta-Hydrolases"/>
    <property type="match status" value="1"/>
</dbReference>